<feature type="compositionally biased region" description="Acidic residues" evidence="1">
    <location>
        <begin position="311"/>
        <end position="334"/>
    </location>
</feature>
<dbReference type="AlphaFoldDB" id="A0AAD4DWY2"/>
<sequence length="801" mass="85216">MEKPEEKPKNAKAGMAKDAAEKPPRKTKKTKETENPTETSSLPISAPETPAPTKGRKKAAIAGASEAPAPKEKKTRQSKATKAKASDADAGPIVNPINIQDIVNSIARASEELAKQNNTNTEVNSVNTSQSSISLAPPVITTTKGGVSSIPLCHACSGSFHPLYQCPTVLAGQEAIQNRIEELRKAGAKKYQVTIKDLESLLKSPSAAVPSAKRGAADTAKPSRTTIADKESPPSWTPLVPSHSLLSEVTVESRDEGSSSEEEDEIAQEQEQEEHGPDPGQRSLEDVDLDAIMRGPGSIKLRNLIDTLESKEDESDTENEDDDIGPLEVEDDGENERKYRRLSQRWVNSSEEEGDEDDESEQRSISPPIQKVSEPLPSTATPKPSAGPDETSNATDPAGSKKDGVQGAFHTNATRVSVSKVQDSDNDSAKDAGEAPVAADLDKASDTSPARGAALSRNKVDTHDDPIEPADDLMEFQHVISSDNDPIEVITPPTQKTARPPSPAAHSTPKSGIVKRMKDRHGQLLSPSQFPVRADESKVNGSQRAGAEGKKNTATRTGNDKPSIRGGKAATRTDLPRISSQPTKRSTNLNGHGVTPSHSQPLSKPPASLAKWSSLRVPSPSILVEELDSSPTGQGGKLAGKASDQHSPGEHSDDDSAGKAGGSLFTLPASQVPFPHSQYKASIQKHMEVVSDSESESEAEAGAEKRKTTNAKTRRSIPPYRRLTDIASQATLFSQSNPVAPRAGTIVNGMGGQVDDDDDDDDDDDSSSESDNEGQSHIPQANRAGKLRSKKTKGLLASMVY</sequence>
<organism evidence="2 3">
    <name type="scientific">Suillus fuscotomentosus</name>
    <dbReference type="NCBI Taxonomy" id="1912939"/>
    <lineage>
        <taxon>Eukaryota</taxon>
        <taxon>Fungi</taxon>
        <taxon>Dikarya</taxon>
        <taxon>Basidiomycota</taxon>
        <taxon>Agaricomycotina</taxon>
        <taxon>Agaricomycetes</taxon>
        <taxon>Agaricomycetidae</taxon>
        <taxon>Boletales</taxon>
        <taxon>Suillineae</taxon>
        <taxon>Suillaceae</taxon>
        <taxon>Suillus</taxon>
    </lineage>
</organism>
<protein>
    <submittedName>
        <fullName evidence="2">Uncharacterized protein</fullName>
    </submittedName>
</protein>
<keyword evidence="3" id="KW-1185">Reference proteome</keyword>
<feature type="region of interest" description="Disordered" evidence="1">
    <location>
        <begin position="683"/>
        <end position="720"/>
    </location>
</feature>
<feature type="region of interest" description="Disordered" evidence="1">
    <location>
        <begin position="732"/>
        <end position="801"/>
    </location>
</feature>
<comment type="caution">
    <text evidence="2">The sequence shown here is derived from an EMBL/GenBank/DDBJ whole genome shotgun (WGS) entry which is preliminary data.</text>
</comment>
<feature type="compositionally biased region" description="Polar residues" evidence="1">
    <location>
        <begin position="578"/>
        <end position="602"/>
    </location>
</feature>
<reference evidence="2" key="1">
    <citation type="journal article" date="2020" name="New Phytol.">
        <title>Comparative genomics reveals dynamic genome evolution in host specialist ectomycorrhizal fungi.</title>
        <authorList>
            <person name="Lofgren L.A."/>
            <person name="Nguyen N.H."/>
            <person name="Vilgalys R."/>
            <person name="Ruytinx J."/>
            <person name="Liao H.L."/>
            <person name="Branco S."/>
            <person name="Kuo A."/>
            <person name="LaButti K."/>
            <person name="Lipzen A."/>
            <person name="Andreopoulos W."/>
            <person name="Pangilinan J."/>
            <person name="Riley R."/>
            <person name="Hundley H."/>
            <person name="Na H."/>
            <person name="Barry K."/>
            <person name="Grigoriev I.V."/>
            <person name="Stajich J.E."/>
            <person name="Kennedy P.G."/>
        </authorList>
    </citation>
    <scope>NUCLEOTIDE SEQUENCE</scope>
    <source>
        <strain evidence="2">FC203</strain>
    </source>
</reference>
<name>A0AAD4DWY2_9AGAM</name>
<feature type="compositionally biased region" description="Basic residues" evidence="1">
    <location>
        <begin position="73"/>
        <end position="82"/>
    </location>
</feature>
<evidence type="ECO:0000313" key="2">
    <source>
        <dbReference type="EMBL" id="KAG1895600.1"/>
    </source>
</evidence>
<feature type="region of interest" description="Disordered" evidence="1">
    <location>
        <begin position="204"/>
        <end position="670"/>
    </location>
</feature>
<evidence type="ECO:0000256" key="1">
    <source>
        <dbReference type="SAM" id="MobiDB-lite"/>
    </source>
</evidence>
<feature type="compositionally biased region" description="Acidic residues" evidence="1">
    <location>
        <begin position="350"/>
        <end position="360"/>
    </location>
</feature>
<dbReference type="GeneID" id="64664750"/>
<accession>A0AAD4DWY2</accession>
<feature type="compositionally biased region" description="Basic and acidic residues" evidence="1">
    <location>
        <begin position="643"/>
        <end position="657"/>
    </location>
</feature>
<feature type="compositionally biased region" description="Basic and acidic residues" evidence="1">
    <location>
        <begin position="18"/>
        <end position="34"/>
    </location>
</feature>
<evidence type="ECO:0000313" key="3">
    <source>
        <dbReference type="Proteomes" id="UP001195769"/>
    </source>
</evidence>
<dbReference type="RefSeq" id="XP_041221176.1">
    <property type="nucleotide sequence ID" value="XM_041370452.1"/>
</dbReference>
<proteinExistence type="predicted"/>
<dbReference type="Proteomes" id="UP001195769">
    <property type="component" value="Unassembled WGS sequence"/>
</dbReference>
<feature type="compositionally biased region" description="Acidic residues" evidence="1">
    <location>
        <begin position="691"/>
        <end position="701"/>
    </location>
</feature>
<feature type="compositionally biased region" description="Acidic residues" evidence="1">
    <location>
        <begin position="258"/>
        <end position="272"/>
    </location>
</feature>
<dbReference type="EMBL" id="JABBWK010000065">
    <property type="protein sequence ID" value="KAG1895600.1"/>
    <property type="molecule type" value="Genomic_DNA"/>
</dbReference>
<feature type="compositionally biased region" description="Polar residues" evidence="1">
    <location>
        <begin position="409"/>
        <end position="421"/>
    </location>
</feature>
<feature type="region of interest" description="Disordered" evidence="1">
    <location>
        <begin position="1"/>
        <end position="93"/>
    </location>
</feature>
<gene>
    <name evidence="2" type="ORF">F5891DRAFT_1281115</name>
</gene>
<feature type="compositionally biased region" description="Acidic residues" evidence="1">
    <location>
        <begin position="754"/>
        <end position="772"/>
    </location>
</feature>